<dbReference type="GO" id="GO:0006450">
    <property type="term" value="P:regulation of translational fidelity"/>
    <property type="evidence" value="ECO:0007669"/>
    <property type="project" value="InterPro"/>
</dbReference>
<name>A0AAV5INM5_9ROSI</name>
<evidence type="ECO:0000313" key="2">
    <source>
        <dbReference type="Proteomes" id="UP001054252"/>
    </source>
</evidence>
<dbReference type="AlphaFoldDB" id="A0AAV5INM5"/>
<keyword evidence="2" id="KW-1185">Reference proteome</keyword>
<dbReference type="InterPro" id="IPR036113">
    <property type="entry name" value="Asp/Glu-ADT_sf_sub_c"/>
</dbReference>
<organism evidence="1 2">
    <name type="scientific">Rubroshorea leprosula</name>
    <dbReference type="NCBI Taxonomy" id="152421"/>
    <lineage>
        <taxon>Eukaryota</taxon>
        <taxon>Viridiplantae</taxon>
        <taxon>Streptophyta</taxon>
        <taxon>Embryophyta</taxon>
        <taxon>Tracheophyta</taxon>
        <taxon>Spermatophyta</taxon>
        <taxon>Magnoliopsida</taxon>
        <taxon>eudicotyledons</taxon>
        <taxon>Gunneridae</taxon>
        <taxon>Pentapetalae</taxon>
        <taxon>rosids</taxon>
        <taxon>malvids</taxon>
        <taxon>Malvales</taxon>
        <taxon>Dipterocarpaceae</taxon>
        <taxon>Rubroshorea</taxon>
    </lineage>
</organism>
<dbReference type="Proteomes" id="UP001054252">
    <property type="component" value="Unassembled WGS sequence"/>
</dbReference>
<proteinExistence type="predicted"/>
<gene>
    <name evidence="1" type="ORF">SLEP1_g15801</name>
</gene>
<evidence type="ECO:0000313" key="1">
    <source>
        <dbReference type="EMBL" id="GKV03512.1"/>
    </source>
</evidence>
<comment type="caution">
    <text evidence="1">The sequence shown here is derived from an EMBL/GenBank/DDBJ whole genome shotgun (WGS) entry which is preliminary data.</text>
</comment>
<reference evidence="1 2" key="1">
    <citation type="journal article" date="2021" name="Commun. Biol.">
        <title>The genome of Shorea leprosula (Dipterocarpaceae) highlights the ecological relevance of drought in aseasonal tropical rainforests.</title>
        <authorList>
            <person name="Ng K.K.S."/>
            <person name="Kobayashi M.J."/>
            <person name="Fawcett J.A."/>
            <person name="Hatakeyama M."/>
            <person name="Paape T."/>
            <person name="Ng C.H."/>
            <person name="Ang C.C."/>
            <person name="Tnah L.H."/>
            <person name="Lee C.T."/>
            <person name="Nishiyama T."/>
            <person name="Sese J."/>
            <person name="O'Brien M.J."/>
            <person name="Copetti D."/>
            <person name="Mohd Noor M.I."/>
            <person name="Ong R.C."/>
            <person name="Putra M."/>
            <person name="Sireger I.Z."/>
            <person name="Indrioko S."/>
            <person name="Kosugi Y."/>
            <person name="Izuno A."/>
            <person name="Isagi Y."/>
            <person name="Lee S.L."/>
            <person name="Shimizu K.K."/>
        </authorList>
    </citation>
    <scope>NUCLEOTIDE SEQUENCE [LARGE SCALE GENOMIC DNA]</scope>
    <source>
        <strain evidence="1">214</strain>
    </source>
</reference>
<dbReference type="SUPFAM" id="SSF141000">
    <property type="entry name" value="Glu-tRNAGln amidotransferase C subunit"/>
    <property type="match status" value="1"/>
</dbReference>
<dbReference type="EMBL" id="BPVZ01000020">
    <property type="protein sequence ID" value="GKV03512.1"/>
    <property type="molecule type" value="Genomic_DNA"/>
</dbReference>
<protein>
    <submittedName>
        <fullName evidence="1">Uncharacterized protein</fullName>
    </submittedName>
</protein>
<sequence length="61" mass="7080">MNSCRTEFLEQIKMDTVHDNVHEDIPETFENREEIIASIPSYEDPHIKVPKVLTKPKSDSP</sequence>
<accession>A0AAV5INM5</accession>